<reference evidence="2 3" key="1">
    <citation type="journal article" date="2010" name="Proc. Natl. Acad. Sci. U.S.A.">
        <title>Insights into evolution of multicellular fungi from the assembled chromosomes of the mushroom Coprinopsis cinerea (Coprinus cinereus).</title>
        <authorList>
            <person name="Stajich J.E."/>
            <person name="Wilke S.K."/>
            <person name="Ahren D."/>
            <person name="Au C.H."/>
            <person name="Birren B.W."/>
            <person name="Borodovsky M."/>
            <person name="Burns C."/>
            <person name="Canback B."/>
            <person name="Casselton L.A."/>
            <person name="Cheng C.K."/>
            <person name="Deng J."/>
            <person name="Dietrich F.S."/>
            <person name="Fargo D.C."/>
            <person name="Farman M.L."/>
            <person name="Gathman A.C."/>
            <person name="Goldberg J."/>
            <person name="Guigo R."/>
            <person name="Hoegger P.J."/>
            <person name="Hooker J.B."/>
            <person name="Huggins A."/>
            <person name="James T.Y."/>
            <person name="Kamada T."/>
            <person name="Kilaru S."/>
            <person name="Kodira C."/>
            <person name="Kues U."/>
            <person name="Kupfer D."/>
            <person name="Kwan H.S."/>
            <person name="Lomsadze A."/>
            <person name="Li W."/>
            <person name="Lilly W.W."/>
            <person name="Ma L.J."/>
            <person name="Mackey A.J."/>
            <person name="Manning G."/>
            <person name="Martin F."/>
            <person name="Muraguchi H."/>
            <person name="Natvig D.O."/>
            <person name="Palmerini H."/>
            <person name="Ramesh M.A."/>
            <person name="Rehmeyer C.J."/>
            <person name="Roe B.A."/>
            <person name="Shenoy N."/>
            <person name="Stanke M."/>
            <person name="Ter-Hovhannisyan V."/>
            <person name="Tunlid A."/>
            <person name="Velagapudi R."/>
            <person name="Vision T.J."/>
            <person name="Zeng Q."/>
            <person name="Zolan M.E."/>
            <person name="Pukkila P.J."/>
        </authorList>
    </citation>
    <scope>NUCLEOTIDE SEQUENCE [LARGE SCALE GENOMIC DNA]</scope>
    <source>
        <strain evidence="3">Okayama-7 / 130 / ATCC MYA-4618 / FGSC 9003</strain>
    </source>
</reference>
<feature type="region of interest" description="Disordered" evidence="1">
    <location>
        <begin position="29"/>
        <end position="52"/>
    </location>
</feature>
<dbReference type="RefSeq" id="XP_002911125.1">
    <property type="nucleotide sequence ID" value="XM_002911079.1"/>
</dbReference>
<protein>
    <submittedName>
        <fullName evidence="2">Uncharacterized protein</fullName>
    </submittedName>
</protein>
<name>D6RMG3_COPC7</name>
<sequence length="115" mass="12577">MGDCCLQYHHLACPAPPSTWPTALVQGRGRSSYLPHDREDCTPPSNKKLATPRQHRLGNYPAASRANTYGVEDGALLVQNTQDYHPQLQDLALYGPPALAHKLARTACDDADTIL</sequence>
<evidence type="ECO:0000313" key="2">
    <source>
        <dbReference type="EMBL" id="EFI27631.1"/>
    </source>
</evidence>
<comment type="caution">
    <text evidence="2">The sequence shown here is derived from an EMBL/GenBank/DDBJ whole genome shotgun (WGS) entry which is preliminary data.</text>
</comment>
<organism evidence="2 3">
    <name type="scientific">Coprinopsis cinerea (strain Okayama-7 / 130 / ATCC MYA-4618 / FGSC 9003)</name>
    <name type="common">Inky cap fungus</name>
    <name type="synonym">Hormographiella aspergillata</name>
    <dbReference type="NCBI Taxonomy" id="240176"/>
    <lineage>
        <taxon>Eukaryota</taxon>
        <taxon>Fungi</taxon>
        <taxon>Dikarya</taxon>
        <taxon>Basidiomycota</taxon>
        <taxon>Agaricomycotina</taxon>
        <taxon>Agaricomycetes</taxon>
        <taxon>Agaricomycetidae</taxon>
        <taxon>Agaricales</taxon>
        <taxon>Agaricineae</taxon>
        <taxon>Psathyrellaceae</taxon>
        <taxon>Coprinopsis</taxon>
    </lineage>
</organism>
<evidence type="ECO:0000256" key="1">
    <source>
        <dbReference type="SAM" id="MobiDB-lite"/>
    </source>
</evidence>
<evidence type="ECO:0000313" key="3">
    <source>
        <dbReference type="Proteomes" id="UP000001861"/>
    </source>
</evidence>
<accession>D6RMG3</accession>
<dbReference type="AlphaFoldDB" id="D6RMG3"/>
<dbReference type="HOGENOM" id="CLU_2108886_0_0_1"/>
<dbReference type="VEuPathDB" id="FungiDB:CC1G_14557"/>
<dbReference type="EMBL" id="AACS02000005">
    <property type="protein sequence ID" value="EFI27631.1"/>
    <property type="molecule type" value="Genomic_DNA"/>
</dbReference>
<dbReference type="InParanoid" id="D6RMG3"/>
<keyword evidence="3" id="KW-1185">Reference proteome</keyword>
<dbReference type="Proteomes" id="UP000001861">
    <property type="component" value="Unassembled WGS sequence"/>
</dbReference>
<dbReference type="GeneID" id="9379697"/>
<dbReference type="KEGG" id="cci:CC1G_14557"/>
<proteinExistence type="predicted"/>
<gene>
    <name evidence="2" type="ORF">CC1G_14557</name>
</gene>